<feature type="transmembrane region" description="Helical" evidence="1">
    <location>
        <begin position="91"/>
        <end position="109"/>
    </location>
</feature>
<dbReference type="EMBL" id="JAZHOV010000005">
    <property type="protein sequence ID" value="MEF2255536.1"/>
    <property type="molecule type" value="Genomic_DNA"/>
</dbReference>
<proteinExistence type="predicted"/>
<keyword evidence="1" id="KW-0812">Transmembrane</keyword>
<evidence type="ECO:0000313" key="3">
    <source>
        <dbReference type="Proteomes" id="UP001351900"/>
    </source>
</evidence>
<evidence type="ECO:0000256" key="1">
    <source>
        <dbReference type="SAM" id="Phobius"/>
    </source>
</evidence>
<evidence type="ECO:0000313" key="2">
    <source>
        <dbReference type="EMBL" id="MEF2255536.1"/>
    </source>
</evidence>
<keyword evidence="3" id="KW-1185">Reference proteome</keyword>
<feature type="transmembrane region" description="Helical" evidence="1">
    <location>
        <begin position="22"/>
        <end position="47"/>
    </location>
</feature>
<gene>
    <name evidence="2" type="ORF">V2V91_10390</name>
</gene>
<organism evidence="2 3">
    <name type="scientific">Microbacterium schleiferi</name>
    <dbReference type="NCBI Taxonomy" id="69362"/>
    <lineage>
        <taxon>Bacteria</taxon>
        <taxon>Bacillati</taxon>
        <taxon>Actinomycetota</taxon>
        <taxon>Actinomycetes</taxon>
        <taxon>Micrococcales</taxon>
        <taxon>Microbacteriaceae</taxon>
        <taxon>Microbacterium</taxon>
    </lineage>
</organism>
<keyword evidence="1" id="KW-1133">Transmembrane helix</keyword>
<keyword evidence="1" id="KW-0472">Membrane</keyword>
<dbReference type="RefSeq" id="WP_331791787.1">
    <property type="nucleotide sequence ID" value="NZ_BAAAUO010000011.1"/>
</dbReference>
<evidence type="ECO:0008006" key="4">
    <source>
        <dbReference type="Google" id="ProtNLM"/>
    </source>
</evidence>
<protein>
    <recommendedName>
        <fullName evidence="4">Integral membrane protein</fullName>
    </recommendedName>
</protein>
<sequence length="148" mass="15480">MNDTTADGGAGTATPDAARRPVIVSVAVAFVYLTGLLSILLGILVLLSRYTQSSSGDVLVVSLIGAAIILVGLLIIGIASGVARGSRLSRIALTVYLAIQVPLHALAIATADFDWIAAIQLALEIFTLVVLWLPPTNRFFRAAANARR</sequence>
<feature type="transmembrane region" description="Helical" evidence="1">
    <location>
        <begin position="59"/>
        <end position="79"/>
    </location>
</feature>
<feature type="transmembrane region" description="Helical" evidence="1">
    <location>
        <begin position="115"/>
        <end position="133"/>
    </location>
</feature>
<comment type="caution">
    <text evidence="2">The sequence shown here is derived from an EMBL/GenBank/DDBJ whole genome shotgun (WGS) entry which is preliminary data.</text>
</comment>
<accession>A0ABU7V966</accession>
<reference evidence="2 3" key="1">
    <citation type="submission" date="2024-01" db="EMBL/GenBank/DDBJ databases">
        <title>the genome sequence of strain Microbacterium schleiferi NBRC 15075.</title>
        <authorList>
            <person name="Ding Y."/>
            <person name="Zhang G."/>
        </authorList>
    </citation>
    <scope>NUCLEOTIDE SEQUENCE [LARGE SCALE GENOMIC DNA]</scope>
    <source>
        <strain evidence="2 3">NBRC 15075</strain>
    </source>
</reference>
<name>A0ABU7V966_9MICO</name>
<dbReference type="Proteomes" id="UP001351900">
    <property type="component" value="Unassembled WGS sequence"/>
</dbReference>